<keyword evidence="2" id="KW-1185">Reference proteome</keyword>
<dbReference type="Proteomes" id="UP001161160">
    <property type="component" value="Unassembled WGS sequence"/>
</dbReference>
<dbReference type="Pfam" id="PF05402">
    <property type="entry name" value="PqqD"/>
    <property type="match status" value="1"/>
</dbReference>
<sequence length="140" mass="15826">MLICNPKIVSEEFDNEIILIDIEKGLYFTIGGLGVDLWRLYSMPCSLEYITQLLSEHHINIDPEVLSSFIDQLQKNNLLVSAAENLDVPTSRSQHLFSSILTPSLSIYSDLAELIAIDPVHEVDKSLGWPVRQENFPKLT</sequence>
<dbReference type="InterPro" id="IPR008792">
    <property type="entry name" value="PQQD"/>
</dbReference>
<evidence type="ECO:0008006" key="3">
    <source>
        <dbReference type="Google" id="ProtNLM"/>
    </source>
</evidence>
<reference evidence="1" key="1">
    <citation type="submission" date="2023-04" db="EMBL/GenBank/DDBJ databases">
        <title>Genome Encyclopedia of Bacteria and Archaea VI: Functional Genomics of Type Strains.</title>
        <authorList>
            <person name="Whitman W."/>
        </authorList>
    </citation>
    <scope>NUCLEOTIDE SEQUENCE</scope>
    <source>
        <strain evidence="1">Enz.4-51</strain>
    </source>
</reference>
<accession>A0AA43MBV0</accession>
<protein>
    <recommendedName>
        <fullName evidence="3">PqqD family protein</fullName>
    </recommendedName>
</protein>
<dbReference type="RefSeq" id="WP_342394190.1">
    <property type="nucleotide sequence ID" value="NZ_JARXXW010000030.1"/>
</dbReference>
<dbReference type="AlphaFoldDB" id="A0AA43MBV0"/>
<proteinExistence type="predicted"/>
<evidence type="ECO:0000313" key="1">
    <source>
        <dbReference type="EMBL" id="MDH6504888.1"/>
    </source>
</evidence>
<gene>
    <name evidence="1" type="ORF">M2127_002217</name>
</gene>
<name>A0AA43MBV0_9BURK</name>
<comment type="caution">
    <text evidence="1">The sequence shown here is derived from an EMBL/GenBank/DDBJ whole genome shotgun (WGS) entry which is preliminary data.</text>
</comment>
<organism evidence="1 2">
    <name type="scientific">Polynucleobacter sphagniphilus</name>
    <dbReference type="NCBI Taxonomy" id="1743169"/>
    <lineage>
        <taxon>Bacteria</taxon>
        <taxon>Pseudomonadati</taxon>
        <taxon>Pseudomonadota</taxon>
        <taxon>Betaproteobacteria</taxon>
        <taxon>Burkholderiales</taxon>
        <taxon>Burkholderiaceae</taxon>
        <taxon>Polynucleobacter</taxon>
    </lineage>
</organism>
<evidence type="ECO:0000313" key="2">
    <source>
        <dbReference type="Proteomes" id="UP001161160"/>
    </source>
</evidence>
<dbReference type="EMBL" id="JARXYA010000019">
    <property type="protein sequence ID" value="MDH6504888.1"/>
    <property type="molecule type" value="Genomic_DNA"/>
</dbReference>